<dbReference type="EC" id="7.2.2.12" evidence="8"/>
<keyword evidence="10 13" id="KW-0067">ATP-binding</keyword>
<dbReference type="SUPFAM" id="SSF81660">
    <property type="entry name" value="Metal cation-transporting ATPase, ATP-binding domain N"/>
    <property type="match status" value="1"/>
</dbReference>
<evidence type="ECO:0000256" key="3">
    <source>
        <dbReference type="ARBA" id="ARBA00022692"/>
    </source>
</evidence>
<evidence type="ECO:0000313" key="14">
    <source>
        <dbReference type="Proteomes" id="UP000721236"/>
    </source>
</evidence>
<comment type="caution">
    <text evidence="13">The sequence shown here is derived from an EMBL/GenBank/DDBJ whole genome shotgun (WGS) entry which is preliminary data.</text>
</comment>
<feature type="domain" description="P-type ATPase A" evidence="11">
    <location>
        <begin position="117"/>
        <end position="214"/>
    </location>
</feature>
<dbReference type="InterPro" id="IPR036412">
    <property type="entry name" value="HAD-like_sf"/>
</dbReference>
<keyword evidence="10" id="KW-0547">Nucleotide-binding</keyword>
<keyword evidence="5" id="KW-1278">Translocase</keyword>
<dbReference type="PANTHER" id="PTHR48085:SF5">
    <property type="entry name" value="CADMIUM_ZINC-TRANSPORTING ATPASE HMA4-RELATED"/>
    <property type="match status" value="1"/>
</dbReference>
<keyword evidence="10" id="KW-1003">Cell membrane</keyword>
<dbReference type="EMBL" id="CAJZAH010000001">
    <property type="protein sequence ID" value="CAG9166574.1"/>
    <property type="molecule type" value="Genomic_DNA"/>
</dbReference>
<dbReference type="SFLD" id="SFLDS00003">
    <property type="entry name" value="Haloacid_Dehalogenase"/>
    <property type="match status" value="1"/>
</dbReference>
<dbReference type="Pfam" id="PF00122">
    <property type="entry name" value="E1-E2_ATPase"/>
    <property type="match status" value="1"/>
</dbReference>
<proteinExistence type="inferred from homology"/>
<feature type="transmembrane region" description="Helical" evidence="10">
    <location>
        <begin position="67"/>
        <end position="92"/>
    </location>
</feature>
<dbReference type="PANTHER" id="PTHR48085">
    <property type="entry name" value="CADMIUM/ZINC-TRANSPORTING ATPASE HMA2-RELATED"/>
    <property type="match status" value="1"/>
</dbReference>
<evidence type="ECO:0000259" key="11">
    <source>
        <dbReference type="Pfam" id="PF00122"/>
    </source>
</evidence>
<protein>
    <recommendedName>
        <fullName evidence="8">P-type Zn(2+) transporter</fullName>
        <ecNumber evidence="8">7.2.2.12</ecNumber>
    </recommendedName>
</protein>
<keyword evidence="7 10" id="KW-0472">Membrane</keyword>
<evidence type="ECO:0000313" key="13">
    <source>
        <dbReference type="EMBL" id="CAG9166574.1"/>
    </source>
</evidence>
<keyword evidence="3 10" id="KW-0812">Transmembrane</keyword>
<feature type="transmembrane region" description="Helical" evidence="10">
    <location>
        <begin position="231"/>
        <end position="250"/>
    </location>
</feature>
<dbReference type="SUPFAM" id="SSF81653">
    <property type="entry name" value="Calcium ATPase, transduction domain A"/>
    <property type="match status" value="1"/>
</dbReference>
<dbReference type="InterPro" id="IPR001757">
    <property type="entry name" value="P_typ_ATPase"/>
</dbReference>
<comment type="catalytic activity">
    <reaction evidence="9">
        <text>Zn(2+)(in) + ATP + H2O = Zn(2+)(out) + ADP + phosphate + H(+)</text>
        <dbReference type="Rhea" id="RHEA:20621"/>
        <dbReference type="ChEBI" id="CHEBI:15377"/>
        <dbReference type="ChEBI" id="CHEBI:15378"/>
        <dbReference type="ChEBI" id="CHEBI:29105"/>
        <dbReference type="ChEBI" id="CHEBI:30616"/>
        <dbReference type="ChEBI" id="CHEBI:43474"/>
        <dbReference type="ChEBI" id="CHEBI:456216"/>
        <dbReference type="EC" id="7.2.2.12"/>
    </reaction>
</comment>
<comment type="subcellular location">
    <subcellularLocation>
        <location evidence="10">Cell membrane</location>
    </subcellularLocation>
    <subcellularLocation>
        <location evidence="1">Membrane</location>
    </subcellularLocation>
</comment>
<dbReference type="PRINTS" id="PR00120">
    <property type="entry name" value="HATPASE"/>
</dbReference>
<dbReference type="InterPro" id="IPR012312">
    <property type="entry name" value="Hemerythrin-like"/>
</dbReference>
<dbReference type="Proteomes" id="UP000721236">
    <property type="component" value="Unassembled WGS sequence"/>
</dbReference>
<dbReference type="SFLD" id="SFLDF00027">
    <property type="entry name" value="p-type_atpase"/>
    <property type="match status" value="1"/>
</dbReference>
<dbReference type="RefSeq" id="WP_224039320.1">
    <property type="nucleotide sequence ID" value="NZ_CAJZAH010000001.1"/>
</dbReference>
<evidence type="ECO:0000256" key="6">
    <source>
        <dbReference type="ARBA" id="ARBA00022989"/>
    </source>
</evidence>
<evidence type="ECO:0000256" key="7">
    <source>
        <dbReference type="ARBA" id="ARBA00023136"/>
    </source>
</evidence>
<dbReference type="SUPFAM" id="SSF56784">
    <property type="entry name" value="HAD-like"/>
    <property type="match status" value="1"/>
</dbReference>
<dbReference type="NCBIfam" id="TIGR01494">
    <property type="entry name" value="ATPase_P-type"/>
    <property type="match status" value="2"/>
</dbReference>
<dbReference type="Gene3D" id="2.70.150.10">
    <property type="entry name" value="Calcium-transporting ATPase, cytoplasmic transduction domain A"/>
    <property type="match status" value="1"/>
</dbReference>
<evidence type="ECO:0000256" key="2">
    <source>
        <dbReference type="ARBA" id="ARBA00006024"/>
    </source>
</evidence>
<dbReference type="InterPro" id="IPR023298">
    <property type="entry name" value="ATPase_P-typ_TM_dom_sf"/>
</dbReference>
<gene>
    <name evidence="13" type="primary">kdpB_1</name>
    <name evidence="13" type="ORF">LMG21510_00437</name>
</gene>
<dbReference type="Gene3D" id="3.40.50.1000">
    <property type="entry name" value="HAD superfamily/HAD-like"/>
    <property type="match status" value="1"/>
</dbReference>
<feature type="transmembrane region" description="Helical" evidence="10">
    <location>
        <begin position="12"/>
        <end position="30"/>
    </location>
</feature>
<evidence type="ECO:0000256" key="4">
    <source>
        <dbReference type="ARBA" id="ARBA00022723"/>
    </source>
</evidence>
<dbReference type="InterPro" id="IPR044492">
    <property type="entry name" value="P_typ_ATPase_HD_dom"/>
</dbReference>
<dbReference type="SUPFAM" id="SSF81665">
    <property type="entry name" value="Calcium ATPase, transmembrane domain M"/>
    <property type="match status" value="1"/>
</dbReference>
<dbReference type="Gene3D" id="1.20.120.520">
    <property type="entry name" value="nmb1532 protein domain like"/>
    <property type="match status" value="1"/>
</dbReference>
<feature type="transmembrane region" description="Helical" evidence="10">
    <location>
        <begin position="37"/>
        <end position="55"/>
    </location>
</feature>
<accession>A0ABN7Y231</accession>
<evidence type="ECO:0000256" key="10">
    <source>
        <dbReference type="RuleBase" id="RU362081"/>
    </source>
</evidence>
<keyword evidence="4 10" id="KW-0479">Metal-binding</keyword>
<evidence type="ECO:0000256" key="9">
    <source>
        <dbReference type="ARBA" id="ARBA00047308"/>
    </source>
</evidence>
<reference evidence="13 14" key="1">
    <citation type="submission" date="2021-08" db="EMBL/GenBank/DDBJ databases">
        <authorList>
            <person name="Peeters C."/>
        </authorList>
    </citation>
    <scope>NUCLEOTIDE SEQUENCE [LARGE SCALE GENOMIC DNA]</scope>
    <source>
        <strain evidence="13 14">LMG 21510</strain>
    </source>
</reference>
<keyword evidence="6 10" id="KW-1133">Transmembrane helix</keyword>
<dbReference type="InterPro" id="IPR008250">
    <property type="entry name" value="ATPase_P-typ_transduc_dom_A_sf"/>
</dbReference>
<dbReference type="InterPro" id="IPR023214">
    <property type="entry name" value="HAD_sf"/>
</dbReference>
<dbReference type="SFLD" id="SFLDG00002">
    <property type="entry name" value="C1.7:_P-type_atpase_like"/>
    <property type="match status" value="1"/>
</dbReference>
<dbReference type="Gene3D" id="3.40.1110.10">
    <property type="entry name" value="Calcium-transporting ATPase, cytoplasmic domain N"/>
    <property type="match status" value="1"/>
</dbReference>
<dbReference type="Pfam" id="PF00702">
    <property type="entry name" value="Hydrolase"/>
    <property type="match status" value="1"/>
</dbReference>
<feature type="transmembrane region" description="Helical" evidence="10">
    <location>
        <begin position="256"/>
        <end position="280"/>
    </location>
</feature>
<dbReference type="InterPro" id="IPR023299">
    <property type="entry name" value="ATPase_P-typ_cyto_dom_N"/>
</dbReference>
<comment type="similarity">
    <text evidence="2 10">Belongs to the cation transport ATPase (P-type) (TC 3.A.3) family. Type IB subfamily.</text>
</comment>
<name>A0ABN7Y231_9BURK</name>
<feature type="transmembrane region" description="Helical" evidence="10">
    <location>
        <begin position="566"/>
        <end position="585"/>
    </location>
</feature>
<sequence>MPLRFRQSELGLLPVAATTLVAGLLLFAGGEALAARLAWGMGAVAVLAGLALSIVQSLRHRKAGVDVLALLAMALALGLGQYLAAAVLALMIESGRAIESYARGRSEREMSALLARAPQFANRFEDGQWRTVSLAAVAPGDRLLVRHGEAVPVDGTLLAAAMLDEAALTGESLPRRRLAGDTVRSGVLNATAPFEMVAATTAADSSFAGIARLVREARAERPPSARLADRYALWLVPLTLIIAGVAWFATGDLSRALAVLVVATPCPLILAVPVAIMAGVSRCARRGVLVKGGGALERLAQASILFFDKTGTLTGGNVRLGSIACAPGWTPAALLQISASLAQASGHVVAEAITTAARERGLPMELPADVTETAGAGIAGRVGARAVLLGSPAFAGGHEDVPQWCRAMQQRAAYEGASVSLVTVDCAVVGALQFVDRIRTDTPRALRLLRHAGMRRVAMLTGDRRDVAETVGAMLGVAEVHADLSAADKLAAIEAARREGVVLMVGDGVNDAPALAAADVGVAMGARGAAASAEAADVVLLVDRLDRLVEGVRIARRSRRLATQSAMTGMGLSFVAMAAAALGYLPPLAGAALQEAIDLVVIANALRALRGERALPSLRLSTADAERLTREHAALAPLMERIRALADGLPTMPADVAGAELRLLCASLTATLLPHEQHDDMALYPQLARLIGGDDPMAAMSAMHREIFRVVRLLQRMADDLPRDGPDEQRIREYQRLLYGLDAVLRLHCAQEEELFHALRDDGPVDRRAMASA</sequence>
<dbReference type="PRINTS" id="PR00119">
    <property type="entry name" value="CATATPASE"/>
</dbReference>
<dbReference type="InterPro" id="IPR059000">
    <property type="entry name" value="ATPase_P-type_domA"/>
</dbReference>
<dbReference type="PROSITE" id="PS00154">
    <property type="entry name" value="ATPASE_E1_E2"/>
    <property type="match status" value="1"/>
</dbReference>
<feature type="domain" description="Hemerythrin-like" evidence="12">
    <location>
        <begin position="626"/>
        <end position="757"/>
    </location>
</feature>
<dbReference type="InterPro" id="IPR018303">
    <property type="entry name" value="ATPase_P-typ_P_site"/>
</dbReference>
<dbReference type="NCBIfam" id="TIGR01525">
    <property type="entry name" value="ATPase-IB_hvy"/>
    <property type="match status" value="1"/>
</dbReference>
<dbReference type="InterPro" id="IPR051014">
    <property type="entry name" value="Cation_Transport_ATPase_IB"/>
</dbReference>
<evidence type="ECO:0000256" key="1">
    <source>
        <dbReference type="ARBA" id="ARBA00004370"/>
    </source>
</evidence>
<evidence type="ECO:0000256" key="8">
    <source>
        <dbReference type="ARBA" id="ARBA00039097"/>
    </source>
</evidence>
<organism evidence="13 14">
    <name type="scientific">Cupriavidus respiraculi</name>
    <dbReference type="NCBI Taxonomy" id="195930"/>
    <lineage>
        <taxon>Bacteria</taxon>
        <taxon>Pseudomonadati</taxon>
        <taxon>Pseudomonadota</taxon>
        <taxon>Betaproteobacteria</taxon>
        <taxon>Burkholderiales</taxon>
        <taxon>Burkholderiaceae</taxon>
        <taxon>Cupriavidus</taxon>
    </lineage>
</organism>
<evidence type="ECO:0000256" key="5">
    <source>
        <dbReference type="ARBA" id="ARBA00022967"/>
    </source>
</evidence>
<dbReference type="Pfam" id="PF01814">
    <property type="entry name" value="Hemerythrin"/>
    <property type="match status" value="1"/>
</dbReference>
<dbReference type="GO" id="GO:0005524">
    <property type="term" value="F:ATP binding"/>
    <property type="evidence" value="ECO:0007669"/>
    <property type="project" value="UniProtKB-KW"/>
</dbReference>
<keyword evidence="14" id="KW-1185">Reference proteome</keyword>
<dbReference type="InterPro" id="IPR027256">
    <property type="entry name" value="P-typ_ATPase_IB"/>
</dbReference>
<evidence type="ECO:0000259" key="12">
    <source>
        <dbReference type="Pfam" id="PF01814"/>
    </source>
</evidence>